<dbReference type="HOGENOM" id="CLU_245985_0_0_1"/>
<dbReference type="SUPFAM" id="SSF81383">
    <property type="entry name" value="F-box domain"/>
    <property type="match status" value="3"/>
</dbReference>
<dbReference type="InterPro" id="IPR001810">
    <property type="entry name" value="F-box_dom"/>
</dbReference>
<keyword evidence="4" id="KW-1185">Reference proteome</keyword>
<feature type="domain" description="F-box" evidence="2">
    <location>
        <begin position="779"/>
        <end position="820"/>
    </location>
</feature>
<feature type="domain" description="F-box" evidence="2">
    <location>
        <begin position="76"/>
        <end position="117"/>
    </location>
</feature>
<dbReference type="Proteomes" id="UP000032180">
    <property type="component" value="Chromosome 7"/>
</dbReference>
<dbReference type="Gramene" id="LPERR07G15720.1">
    <property type="protein sequence ID" value="LPERR07G15720.1"/>
    <property type="gene ID" value="LPERR07G15720"/>
</dbReference>
<evidence type="ECO:0000256" key="1">
    <source>
        <dbReference type="SAM" id="MobiDB-lite"/>
    </source>
</evidence>
<accession>A0A0D9X071</accession>
<dbReference type="Pfam" id="PF00646">
    <property type="entry name" value="F-box"/>
    <property type="match status" value="1"/>
</dbReference>
<evidence type="ECO:0000313" key="4">
    <source>
        <dbReference type="Proteomes" id="UP000032180"/>
    </source>
</evidence>
<sequence>METGEVTLATGGDCFRGRRILPRWTTAEAAGDEVDGDGEKCPSETEPAGEWPAFGMASPARQRGHRRLDAAKELALPDDILAEVLIRLPTLADIGRACAVCSSFRRVVAGAAFLRRVRALHPPALLGFYGLPGRRFHPAQAPHPSAPAARAVLRAADFGFSFLPSPRSWIVRDVLDGRFLLGCQFGEDGGGIYEKLAVCDPLFRRHLLLPPIPEDLAASVCQPRRVASFFAPTGEEQPTAAAADETSFKVIWIAQCPDKPVCFVFSSVTGQWRAIASPSWSDLSPAFSHSAFCSLFWRRRSYAYGCFYWLMGTSGNLLVLDMCRMDFSVLKLPSNPSRHFILECAVVEAGEGKLGLFALRRSTPSYALELYSKAMQNEGKGASKWSFDSAIMMPSLDEFCVLGVTGRELFLQVSPSMLGCYSLEFSTNPSDQKLEFVRGLIDGRQQKYVFAAAPPHRSAPFAHALARAANFRFSFLPSYPSAQWIVRDGRVLLDSDDDGRVFTKLAVCDPVFRRHLLLPPIPPDLAASVEKPHALDLNRKSEVFLAPSGEDGAAAETSFRVIWMAQCPTKLVAAVFSSAIGEWVAVAAPNWGDLKPSKSYTERRVLFCRSYAYGCFYWMMSISPHLLVFDLSKMEFSVLKLPSGHSGQESAIVEIREGKIGMFALRGYMAQRELDLFSTVRGNEGDGEWRLENKAILPYQYSYCLLGAANGELVLQGTLEYVDDDFLEPNLGYLSLKFSNLQCERVCRMVDEYMVSPPFLYIGSPPSLLPQITVLLKLNFLQLLEEVFLRLPNPADLARASMACTSFRRLITAHAFLRRFRRLHPPPLLGILGMSFLAAQPPHLSAAAARAFADPDAADFSCSFIPSSDRWCRRDLCDGRCLLSAVPEGSDPFSARYDRHALVKSFAVCDPLYRRYILLPAIPDDLAALVNQGYIVDFEPEEDTMFRVICLAQCETKLVAFIYSRGAGQWHAVEFGGWRDLTRGTSNRNPSDQTELYSRYYAHGCFFWVMNWLGKLLVLDTRSYEFSYIDLPPGPKPEQMVIVEAVEGKLGLFALCFDPENGLFCLIYAILENDDSDTLQWCIKFMLPLHEHHHYGILGVAGGYLLLMGIPSGSRSNYICFSLNVRTFELEWFCRVTYGLLSPPLYAGRCAPVNDDELHKFKIPVLGPEIELACHLLEEVFVLLPTAADLARASMACASFRRLITAHAFLRRFRRLHPPPLLGILSAGFLAAQPPHPSAAAARAFADPDAVDFFCSFIPSRDQWHRRDFRDGRSLLSANPEGSDPDRLCHDPRALVKSFAVCDPLYRRYILLPAIPDDLAALVNQSEIAVFEPFLCPAAEGEEERMFRVICLAQCEAKLVAFIYSRTSGHWHAVEFDGWSDLTRGTSNPYPSNEPELSRRCYAHGCFCWIMHWVSKFLVFNTRRLEFSSVNVPPEHPLPNRAIVEAVEGKLGLFTLYCDFENAFLYYAILQNDDKGTLKWCLKEIIPLHEKYNYNIMGAAGGYLLLQGFCAENVDRRPTKICLSLNVRTFEVEQFCETTYLIISPSLPHTVEASAMPCAVGLHLCHALLGLVALCCKDGLDK</sequence>
<reference evidence="3" key="3">
    <citation type="submission" date="2015-04" db="UniProtKB">
        <authorList>
            <consortium name="EnsemblPlants"/>
        </authorList>
    </citation>
    <scope>IDENTIFICATION</scope>
</reference>
<dbReference type="PANTHER" id="PTHR31264:SF32">
    <property type="entry name" value="F-BOX DOMAIN-CONTAINING PROTEIN"/>
    <property type="match status" value="1"/>
</dbReference>
<dbReference type="SMART" id="SM00256">
    <property type="entry name" value="FBOX"/>
    <property type="match status" value="3"/>
</dbReference>
<reference evidence="4" key="2">
    <citation type="submission" date="2013-12" db="EMBL/GenBank/DDBJ databases">
        <authorList>
            <person name="Yu Y."/>
            <person name="Lee S."/>
            <person name="de Baynast K."/>
            <person name="Wissotski M."/>
            <person name="Liu L."/>
            <person name="Talag J."/>
            <person name="Goicoechea J."/>
            <person name="Angelova A."/>
            <person name="Jetty R."/>
            <person name="Kudrna D."/>
            <person name="Golser W."/>
            <person name="Rivera L."/>
            <person name="Zhang J."/>
            <person name="Wing R."/>
        </authorList>
    </citation>
    <scope>NUCLEOTIDE SEQUENCE</scope>
</reference>
<dbReference type="PANTHER" id="PTHR31264">
    <property type="entry name" value="OS07G0554500 PROTEIN-RELATED"/>
    <property type="match status" value="1"/>
</dbReference>
<protein>
    <recommendedName>
        <fullName evidence="2">F-box domain-containing protein</fullName>
    </recommendedName>
</protein>
<dbReference type="InterPro" id="IPR036047">
    <property type="entry name" value="F-box-like_dom_sf"/>
</dbReference>
<reference evidence="3 4" key="1">
    <citation type="submission" date="2012-08" db="EMBL/GenBank/DDBJ databases">
        <title>Oryza genome evolution.</title>
        <authorList>
            <person name="Wing R.A."/>
        </authorList>
    </citation>
    <scope>NUCLEOTIDE SEQUENCE</scope>
</reference>
<feature type="region of interest" description="Disordered" evidence="1">
    <location>
        <begin position="29"/>
        <end position="56"/>
    </location>
</feature>
<dbReference type="EnsemblPlants" id="LPERR07G15720.1">
    <property type="protein sequence ID" value="LPERR07G15720.1"/>
    <property type="gene ID" value="LPERR07G15720"/>
</dbReference>
<name>A0A0D9X071_9ORYZ</name>
<evidence type="ECO:0000259" key="2">
    <source>
        <dbReference type="SMART" id="SM00256"/>
    </source>
</evidence>
<dbReference type="eggNOG" id="ENOG502R7NU">
    <property type="taxonomic scope" value="Eukaryota"/>
</dbReference>
<organism evidence="3 4">
    <name type="scientific">Leersia perrieri</name>
    <dbReference type="NCBI Taxonomy" id="77586"/>
    <lineage>
        <taxon>Eukaryota</taxon>
        <taxon>Viridiplantae</taxon>
        <taxon>Streptophyta</taxon>
        <taxon>Embryophyta</taxon>
        <taxon>Tracheophyta</taxon>
        <taxon>Spermatophyta</taxon>
        <taxon>Magnoliopsida</taxon>
        <taxon>Liliopsida</taxon>
        <taxon>Poales</taxon>
        <taxon>Poaceae</taxon>
        <taxon>BOP clade</taxon>
        <taxon>Oryzoideae</taxon>
        <taxon>Oryzeae</taxon>
        <taxon>Oryzinae</taxon>
        <taxon>Leersia</taxon>
    </lineage>
</organism>
<evidence type="ECO:0000313" key="3">
    <source>
        <dbReference type="EnsemblPlants" id="LPERR07G15720.1"/>
    </source>
</evidence>
<feature type="domain" description="F-box" evidence="2">
    <location>
        <begin position="1172"/>
        <end position="1213"/>
    </location>
</feature>
<proteinExistence type="predicted"/>